<dbReference type="SUPFAM" id="SSF81383">
    <property type="entry name" value="F-box domain"/>
    <property type="match status" value="1"/>
</dbReference>
<dbReference type="EMBL" id="CAEY01000453">
    <property type="status" value="NOT_ANNOTATED_CDS"/>
    <property type="molecule type" value="Genomic_DNA"/>
</dbReference>
<keyword evidence="3" id="KW-1185">Reference proteome</keyword>
<dbReference type="KEGG" id="tut:107366236"/>
<dbReference type="InterPro" id="IPR032675">
    <property type="entry name" value="LRR_dom_sf"/>
</dbReference>
<gene>
    <name evidence="2" type="primary">107366236</name>
</gene>
<reference evidence="3" key="1">
    <citation type="submission" date="2011-08" db="EMBL/GenBank/DDBJ databases">
        <authorList>
            <person name="Rombauts S."/>
        </authorList>
    </citation>
    <scope>NUCLEOTIDE SEQUENCE</scope>
    <source>
        <strain evidence="3">London</strain>
    </source>
</reference>
<evidence type="ECO:0000259" key="1">
    <source>
        <dbReference type="Pfam" id="PF12937"/>
    </source>
</evidence>
<sequence>MLISELPEECLLIIFGFINELDDLMECYKVCSQWSRLILERTRKVKYLFEHHEWWCYKVPPSYPFDYVYYSIPYEPMDVTFVSTLFPDLKIVEFSDDFWRRSNSEDIVTWVKKMKSLKGLMHIFFAKEEAIFQYCNELEMLSTDYVEACTNVNSVNIKQLCLVNDICGSFLENAHYFPNLERLLLHTEEDLRYYYDGPIFSRLKIVQFSKADGSLWEEELKGSTYYGFQFMDSCPNLQSAAISLEYNSIFVDESLQHKSLQDLVIVFSEPKDTDSVTWNEFKRLFIKYPNLKHLALRSWNRLTNNHVKQLVRILPNLVLFDVRDCPRVTQKAVNYIQCYNRRHGRTIKFYFDGNYHNIQSDWPHLSTKYEKISQGFDFMKNCFLKDFYKLPTFLISSED</sequence>
<reference evidence="2" key="2">
    <citation type="submission" date="2015-06" db="UniProtKB">
        <authorList>
            <consortium name="EnsemblMetazoa"/>
        </authorList>
    </citation>
    <scope>IDENTIFICATION</scope>
</reference>
<dbReference type="InterPro" id="IPR001810">
    <property type="entry name" value="F-box_dom"/>
</dbReference>
<dbReference type="Gene3D" id="1.20.1280.50">
    <property type="match status" value="1"/>
</dbReference>
<accession>T1JRT5</accession>
<dbReference type="InterPro" id="IPR036047">
    <property type="entry name" value="F-box-like_dom_sf"/>
</dbReference>
<organism evidence="2 3">
    <name type="scientific">Tetranychus urticae</name>
    <name type="common">Two-spotted spider mite</name>
    <dbReference type="NCBI Taxonomy" id="32264"/>
    <lineage>
        <taxon>Eukaryota</taxon>
        <taxon>Metazoa</taxon>
        <taxon>Ecdysozoa</taxon>
        <taxon>Arthropoda</taxon>
        <taxon>Chelicerata</taxon>
        <taxon>Arachnida</taxon>
        <taxon>Acari</taxon>
        <taxon>Acariformes</taxon>
        <taxon>Trombidiformes</taxon>
        <taxon>Prostigmata</taxon>
        <taxon>Eleutherengona</taxon>
        <taxon>Raphignathae</taxon>
        <taxon>Tetranychoidea</taxon>
        <taxon>Tetranychidae</taxon>
        <taxon>Tetranychus</taxon>
    </lineage>
</organism>
<proteinExistence type="predicted"/>
<protein>
    <recommendedName>
        <fullName evidence="1">F-box domain-containing protein</fullName>
    </recommendedName>
</protein>
<evidence type="ECO:0000313" key="2">
    <source>
        <dbReference type="EnsemblMetazoa" id="tetur01g08070.1"/>
    </source>
</evidence>
<dbReference type="HOGENOM" id="CLU_029073_1_0_1"/>
<dbReference type="EnsemblMetazoa" id="tetur01g08070.1">
    <property type="protein sequence ID" value="tetur01g08070.1"/>
    <property type="gene ID" value="tetur01g08070"/>
</dbReference>
<evidence type="ECO:0000313" key="3">
    <source>
        <dbReference type="Proteomes" id="UP000015104"/>
    </source>
</evidence>
<dbReference type="Pfam" id="PF12937">
    <property type="entry name" value="F-box-like"/>
    <property type="match status" value="1"/>
</dbReference>
<name>T1JRT5_TETUR</name>
<feature type="domain" description="F-box" evidence="1">
    <location>
        <begin position="3"/>
        <end position="39"/>
    </location>
</feature>
<dbReference type="SUPFAM" id="SSF52047">
    <property type="entry name" value="RNI-like"/>
    <property type="match status" value="1"/>
</dbReference>
<dbReference type="Proteomes" id="UP000015104">
    <property type="component" value="Unassembled WGS sequence"/>
</dbReference>
<dbReference type="Gene3D" id="3.80.10.10">
    <property type="entry name" value="Ribonuclease Inhibitor"/>
    <property type="match status" value="1"/>
</dbReference>
<dbReference type="EMBL" id="CAEY01000452">
    <property type="status" value="NOT_ANNOTATED_CDS"/>
    <property type="molecule type" value="Genomic_DNA"/>
</dbReference>
<dbReference type="EMBL" id="CAEY01000454">
    <property type="status" value="NOT_ANNOTATED_CDS"/>
    <property type="molecule type" value="Genomic_DNA"/>
</dbReference>
<dbReference type="AlphaFoldDB" id="T1JRT5"/>